<dbReference type="EMBL" id="FOGO01000003">
    <property type="protein sequence ID" value="SER65001.1"/>
    <property type="molecule type" value="Genomic_DNA"/>
</dbReference>
<dbReference type="SUPFAM" id="SSF47336">
    <property type="entry name" value="ACP-like"/>
    <property type="match status" value="1"/>
</dbReference>
<dbReference type="AlphaFoldDB" id="A0A1H9QWL4"/>
<protein>
    <submittedName>
        <fullName evidence="2">Acyl carrier protein</fullName>
    </submittedName>
</protein>
<dbReference type="InterPro" id="IPR009081">
    <property type="entry name" value="PP-bd_ACP"/>
</dbReference>
<evidence type="ECO:0000259" key="1">
    <source>
        <dbReference type="PROSITE" id="PS50075"/>
    </source>
</evidence>
<feature type="domain" description="Carrier" evidence="1">
    <location>
        <begin position="4"/>
        <end position="82"/>
    </location>
</feature>
<keyword evidence="3" id="KW-1185">Reference proteome</keyword>
<dbReference type="Proteomes" id="UP000182841">
    <property type="component" value="Unassembled WGS sequence"/>
</dbReference>
<reference evidence="3" key="1">
    <citation type="submission" date="2016-10" db="EMBL/GenBank/DDBJ databases">
        <authorList>
            <person name="Varghese N."/>
            <person name="Submissions S."/>
        </authorList>
    </citation>
    <scope>NUCLEOTIDE SEQUENCE [LARGE SCALE GENOMIC DNA]</scope>
    <source>
        <strain evidence="3">CGMCC 4.6825</strain>
    </source>
</reference>
<dbReference type="InterPro" id="IPR036736">
    <property type="entry name" value="ACP-like_sf"/>
</dbReference>
<dbReference type="Gene3D" id="1.10.1200.10">
    <property type="entry name" value="ACP-like"/>
    <property type="match status" value="1"/>
</dbReference>
<dbReference type="OrthoDB" id="5244566at2"/>
<organism evidence="2 3">
    <name type="scientific">Streptomyces qinglanensis</name>
    <dbReference type="NCBI Taxonomy" id="943816"/>
    <lineage>
        <taxon>Bacteria</taxon>
        <taxon>Bacillati</taxon>
        <taxon>Actinomycetota</taxon>
        <taxon>Actinomycetes</taxon>
        <taxon>Kitasatosporales</taxon>
        <taxon>Streptomycetaceae</taxon>
        <taxon>Streptomyces</taxon>
    </lineage>
</organism>
<dbReference type="Pfam" id="PF00550">
    <property type="entry name" value="PP-binding"/>
    <property type="match status" value="1"/>
</dbReference>
<sequence length="82" mass="9032">MSAPVTVEAVRDLIRTELVDSGVEEETLTSDARFDDLDIDSLDAAELMSTLKREYGVTIPRPELAEVTVDQLARRVVEAAAR</sequence>
<name>A0A1H9QWL4_9ACTN</name>
<gene>
    <name evidence="2" type="ORF">SAMN05421870_103167</name>
</gene>
<evidence type="ECO:0000313" key="2">
    <source>
        <dbReference type="EMBL" id="SER65001.1"/>
    </source>
</evidence>
<dbReference type="PROSITE" id="PS50075">
    <property type="entry name" value="CARRIER"/>
    <property type="match status" value="1"/>
</dbReference>
<proteinExistence type="predicted"/>
<accession>A0A1H9QWL4</accession>
<dbReference type="RefSeq" id="WP_074999442.1">
    <property type="nucleotide sequence ID" value="NZ_FOGO01000003.1"/>
</dbReference>
<evidence type="ECO:0000313" key="3">
    <source>
        <dbReference type="Proteomes" id="UP000182841"/>
    </source>
</evidence>